<protein>
    <submittedName>
        <fullName evidence="1">(northern house mosquito) hypothetical protein</fullName>
    </submittedName>
</protein>
<accession>A0A8D8A8W5</accession>
<sequence length="126" mass="14334">MLAQPTWTRTEMDVRTIGTTVLSWRTRPSWIRTTMEGGMPATTIRTTTGYRIGWTIANSFGIPTKRIAIGMAGATLVTRISTGIWWKIPWTTVPGTDKSCGLTFITLQRWRLIRRAFPRMIRTGLF</sequence>
<dbReference type="EMBL" id="HBUE01020924">
    <property type="protein sequence ID" value="CAG6452533.1"/>
    <property type="molecule type" value="Transcribed_RNA"/>
</dbReference>
<proteinExistence type="predicted"/>
<evidence type="ECO:0000313" key="1">
    <source>
        <dbReference type="EMBL" id="CAG6452528.1"/>
    </source>
</evidence>
<dbReference type="AlphaFoldDB" id="A0A8D8A8W5"/>
<organism evidence="1">
    <name type="scientific">Culex pipiens</name>
    <name type="common">House mosquito</name>
    <dbReference type="NCBI Taxonomy" id="7175"/>
    <lineage>
        <taxon>Eukaryota</taxon>
        <taxon>Metazoa</taxon>
        <taxon>Ecdysozoa</taxon>
        <taxon>Arthropoda</taxon>
        <taxon>Hexapoda</taxon>
        <taxon>Insecta</taxon>
        <taxon>Pterygota</taxon>
        <taxon>Neoptera</taxon>
        <taxon>Endopterygota</taxon>
        <taxon>Diptera</taxon>
        <taxon>Nematocera</taxon>
        <taxon>Culicoidea</taxon>
        <taxon>Culicidae</taxon>
        <taxon>Culicinae</taxon>
        <taxon>Culicini</taxon>
        <taxon>Culex</taxon>
        <taxon>Culex</taxon>
    </lineage>
</organism>
<name>A0A8D8A8W5_CULPI</name>
<dbReference type="EMBL" id="HBUE01020922">
    <property type="protein sequence ID" value="CAG6452528.1"/>
    <property type="molecule type" value="Transcribed_RNA"/>
</dbReference>
<reference evidence="1" key="1">
    <citation type="submission" date="2021-05" db="EMBL/GenBank/DDBJ databases">
        <authorList>
            <person name="Alioto T."/>
            <person name="Alioto T."/>
            <person name="Gomez Garrido J."/>
        </authorList>
    </citation>
    <scope>NUCLEOTIDE SEQUENCE</scope>
</reference>